<dbReference type="PANTHER" id="PTHR45627:SF12">
    <property type="entry name" value="ADENYLATE CYCLASE TYPE 2"/>
    <property type="match status" value="1"/>
</dbReference>
<keyword evidence="10" id="KW-0067">ATP-binding</keyword>
<evidence type="ECO:0000256" key="4">
    <source>
        <dbReference type="ARBA" id="ARBA00012201"/>
    </source>
</evidence>
<evidence type="ECO:0000256" key="6">
    <source>
        <dbReference type="ARBA" id="ARBA00021420"/>
    </source>
</evidence>
<dbReference type="InterPro" id="IPR011645">
    <property type="entry name" value="HNOB_dom_associated"/>
</dbReference>
<evidence type="ECO:0000256" key="19">
    <source>
        <dbReference type="ARBA" id="ARBA00064436"/>
    </source>
</evidence>
<dbReference type="Pfam" id="PF00211">
    <property type="entry name" value="Guanylate_cyc"/>
    <property type="match status" value="1"/>
</dbReference>
<evidence type="ECO:0000256" key="10">
    <source>
        <dbReference type="ARBA" id="ARBA00022840"/>
    </source>
</evidence>
<proteinExistence type="inferred from homology"/>
<evidence type="ECO:0000256" key="12">
    <source>
        <dbReference type="ARBA" id="ARBA00022989"/>
    </source>
</evidence>
<dbReference type="Pfam" id="PF11845">
    <property type="entry name" value="Tll0287-like"/>
    <property type="match status" value="1"/>
</dbReference>
<dbReference type="SUPFAM" id="SSF55073">
    <property type="entry name" value="Nucleotide cyclase"/>
    <property type="match status" value="1"/>
</dbReference>
<keyword evidence="16" id="KW-0141">cGMP biosynthesis</keyword>
<evidence type="ECO:0000256" key="13">
    <source>
        <dbReference type="ARBA" id="ARBA00022998"/>
    </source>
</evidence>
<dbReference type="EC" id="4.6.1.2" evidence="5"/>
<evidence type="ECO:0000256" key="21">
    <source>
        <dbReference type="SAM" id="Phobius"/>
    </source>
</evidence>
<dbReference type="CDD" id="cd07302">
    <property type="entry name" value="CHD"/>
    <property type="match status" value="1"/>
</dbReference>
<dbReference type="InterPro" id="IPR018297">
    <property type="entry name" value="A/G_cyclase_CS"/>
</dbReference>
<evidence type="ECO:0000256" key="1">
    <source>
        <dbReference type="ARBA" id="ARBA00001593"/>
    </source>
</evidence>
<keyword evidence="14 21" id="KW-0472">Membrane</keyword>
<evidence type="ECO:0000256" key="2">
    <source>
        <dbReference type="ARBA" id="ARBA00001946"/>
    </source>
</evidence>
<accession>A0A7C3KFS5</accession>
<dbReference type="EMBL" id="DSRU01000277">
    <property type="protein sequence ID" value="HFM99924.1"/>
    <property type="molecule type" value="Genomic_DNA"/>
</dbReference>
<dbReference type="SMART" id="SM00044">
    <property type="entry name" value="CYCc"/>
    <property type="match status" value="1"/>
</dbReference>
<evidence type="ECO:0000259" key="22">
    <source>
        <dbReference type="PROSITE" id="PS50125"/>
    </source>
</evidence>
<comment type="catalytic activity">
    <reaction evidence="1">
        <text>ATP = 3',5'-cyclic AMP + diphosphate</text>
        <dbReference type="Rhea" id="RHEA:15389"/>
        <dbReference type="ChEBI" id="CHEBI:30616"/>
        <dbReference type="ChEBI" id="CHEBI:33019"/>
        <dbReference type="ChEBI" id="CHEBI:58165"/>
        <dbReference type="EC" id="4.6.1.1"/>
    </reaction>
</comment>
<protein>
    <recommendedName>
        <fullName evidence="6">Adenylate cyclase</fullName>
        <ecNumber evidence="4">4.6.1.1</ecNumber>
        <ecNumber evidence="5">4.6.1.2</ecNumber>
    </recommendedName>
    <alternativeName>
        <fullName evidence="17">ATP pyrophosphate-lyase</fullName>
    </alternativeName>
    <alternativeName>
        <fullName evidence="18">Adenylyl cyclase</fullName>
    </alternativeName>
</protein>
<evidence type="ECO:0000256" key="9">
    <source>
        <dbReference type="ARBA" id="ARBA00022741"/>
    </source>
</evidence>
<keyword evidence="11" id="KW-0460">Magnesium</keyword>
<dbReference type="InterPro" id="IPR001054">
    <property type="entry name" value="A/G_cyclase"/>
</dbReference>
<comment type="subunit">
    <text evidence="19">Homodimer. Can also exist as monomer.</text>
</comment>
<evidence type="ECO:0000256" key="5">
    <source>
        <dbReference type="ARBA" id="ARBA00012202"/>
    </source>
</evidence>
<evidence type="ECO:0000256" key="14">
    <source>
        <dbReference type="ARBA" id="ARBA00023136"/>
    </source>
</evidence>
<feature type="transmembrane region" description="Helical" evidence="21">
    <location>
        <begin position="234"/>
        <end position="255"/>
    </location>
</feature>
<dbReference type="Gene3D" id="6.10.250.780">
    <property type="match status" value="1"/>
</dbReference>
<evidence type="ECO:0000256" key="8">
    <source>
        <dbReference type="ARBA" id="ARBA00022723"/>
    </source>
</evidence>
<dbReference type="GO" id="GO:0005886">
    <property type="term" value="C:plasma membrane"/>
    <property type="evidence" value="ECO:0007669"/>
    <property type="project" value="TreeGrafter"/>
</dbReference>
<evidence type="ECO:0000256" key="18">
    <source>
        <dbReference type="ARBA" id="ARBA00032637"/>
    </source>
</evidence>
<gene>
    <name evidence="23" type="ORF">ENR64_19645</name>
</gene>
<keyword evidence="8" id="KW-0479">Metal-binding</keyword>
<dbReference type="FunFam" id="3.30.70.1230:FF:000033">
    <property type="entry name" value="Adenylate cyclase"/>
    <property type="match status" value="1"/>
</dbReference>
<dbReference type="Pfam" id="PF07701">
    <property type="entry name" value="HNOBA"/>
    <property type="match status" value="1"/>
</dbReference>
<keyword evidence="13" id="KW-0115">cAMP biosynthesis</keyword>
<dbReference type="EC" id="4.6.1.1" evidence="4"/>
<evidence type="ECO:0000256" key="15">
    <source>
        <dbReference type="ARBA" id="ARBA00023239"/>
    </source>
</evidence>
<keyword evidence="15 20" id="KW-0456">Lyase</keyword>
<dbReference type="GO" id="GO:0046872">
    <property type="term" value="F:metal ion binding"/>
    <property type="evidence" value="ECO:0007669"/>
    <property type="project" value="UniProtKB-KW"/>
</dbReference>
<comment type="cofactor">
    <cofactor evidence="2">
        <name>Mg(2+)</name>
        <dbReference type="ChEBI" id="CHEBI:18420"/>
    </cofactor>
</comment>
<dbReference type="GO" id="GO:0004016">
    <property type="term" value="F:adenylate cyclase activity"/>
    <property type="evidence" value="ECO:0007669"/>
    <property type="project" value="UniProtKB-EC"/>
</dbReference>
<dbReference type="GO" id="GO:0007189">
    <property type="term" value="P:adenylate cyclase-activating G protein-coupled receptor signaling pathway"/>
    <property type="evidence" value="ECO:0007669"/>
    <property type="project" value="TreeGrafter"/>
</dbReference>
<evidence type="ECO:0000256" key="16">
    <source>
        <dbReference type="ARBA" id="ARBA00023293"/>
    </source>
</evidence>
<dbReference type="InterPro" id="IPR021796">
    <property type="entry name" value="Tll0287-like_dom"/>
</dbReference>
<dbReference type="GO" id="GO:0004383">
    <property type="term" value="F:guanylate cyclase activity"/>
    <property type="evidence" value="ECO:0007669"/>
    <property type="project" value="UniProtKB-EC"/>
</dbReference>
<sequence>MKPTPVPQWWRSLIQRVVEPGLGLLNRRTILVLTLLLCAGVAGALWNMAQLSTNLMRSQAISNAALYARTMEEARTLYSSAVVDRLKKIEGVAIGSDISGDSKEFPLPAVYLIELGHRISSNDNGMSMRLYSDYPFPQRQKEGGPRDDYERTALKALRANPDQPFVQFVSIQGKPALRYAQADIMKQTCVECHNALSDSPKRDWKVGDVRGVLEIITPLDKFVAQTNAGLRNTFFTLLALSWLGLAGIAIVIGRLRQTSQELELRVYERTRQLQATNHELTVEKEKSEGLLLNILPSPIAERLKIGDERIADGFASVTILFADLVDFTQLAEQLPPNELIVLLNEIFSAFDQLTEKYGLEKIKTIGDAYMVAGGLPKPRADHAEAIAEMALAMQVEIERFNQRYDYQCRLRIGINTGPVVAGVIGTKKFIYDLWGDTVNVASRMESHGVAGKIQVTQATYEALRDRYTFEPRGIVRIKGKGSIEAYFLTGKQSVPTKVLVTP</sequence>
<dbReference type="GO" id="GO:0006171">
    <property type="term" value="P:cAMP biosynthetic process"/>
    <property type="evidence" value="ECO:0007669"/>
    <property type="project" value="UniProtKB-KW"/>
</dbReference>
<dbReference type="GO" id="GO:0035556">
    <property type="term" value="P:intracellular signal transduction"/>
    <property type="evidence" value="ECO:0007669"/>
    <property type="project" value="InterPro"/>
</dbReference>
<dbReference type="PROSITE" id="PS50125">
    <property type="entry name" value="GUANYLATE_CYCLASE_2"/>
    <property type="match status" value="1"/>
</dbReference>
<dbReference type="PANTHER" id="PTHR45627">
    <property type="entry name" value="ADENYLATE CYCLASE TYPE 1"/>
    <property type="match status" value="1"/>
</dbReference>
<feature type="transmembrane region" description="Helical" evidence="21">
    <location>
        <begin position="30"/>
        <end position="49"/>
    </location>
</feature>
<evidence type="ECO:0000256" key="3">
    <source>
        <dbReference type="ARBA" id="ARBA00004141"/>
    </source>
</evidence>
<dbReference type="Gene3D" id="3.30.70.1230">
    <property type="entry name" value="Nucleotide cyclase"/>
    <property type="match status" value="1"/>
</dbReference>
<feature type="domain" description="Guanylate cyclase" evidence="22">
    <location>
        <begin position="318"/>
        <end position="445"/>
    </location>
</feature>
<keyword evidence="9" id="KW-0547">Nucleotide-binding</keyword>
<dbReference type="InterPro" id="IPR029787">
    <property type="entry name" value="Nucleotide_cyclase"/>
</dbReference>
<organism evidence="23">
    <name type="scientific">Oscillatoriales cyanobacterium SpSt-418</name>
    <dbReference type="NCBI Taxonomy" id="2282169"/>
    <lineage>
        <taxon>Bacteria</taxon>
        <taxon>Bacillati</taxon>
        <taxon>Cyanobacteriota</taxon>
        <taxon>Cyanophyceae</taxon>
        <taxon>Oscillatoriophycideae</taxon>
        <taxon>Oscillatoriales</taxon>
    </lineage>
</organism>
<name>A0A7C3KFS5_9CYAN</name>
<evidence type="ECO:0000256" key="17">
    <source>
        <dbReference type="ARBA" id="ARBA00032597"/>
    </source>
</evidence>
<evidence type="ECO:0000256" key="11">
    <source>
        <dbReference type="ARBA" id="ARBA00022842"/>
    </source>
</evidence>
<comment type="similarity">
    <text evidence="20">Belongs to the adenylyl cyclase class-4/guanylyl cyclase family.</text>
</comment>
<dbReference type="PROSITE" id="PS00452">
    <property type="entry name" value="GUANYLATE_CYCLASE_1"/>
    <property type="match status" value="1"/>
</dbReference>
<dbReference type="GO" id="GO:0005524">
    <property type="term" value="F:ATP binding"/>
    <property type="evidence" value="ECO:0007669"/>
    <property type="project" value="UniProtKB-KW"/>
</dbReference>
<evidence type="ECO:0000313" key="23">
    <source>
        <dbReference type="EMBL" id="HFM99924.1"/>
    </source>
</evidence>
<keyword evidence="7 21" id="KW-0812">Transmembrane</keyword>
<keyword evidence="12 21" id="KW-1133">Transmembrane helix</keyword>
<comment type="subcellular location">
    <subcellularLocation>
        <location evidence="3">Membrane</location>
        <topology evidence="3">Multi-pass membrane protein</topology>
    </subcellularLocation>
</comment>
<dbReference type="AlphaFoldDB" id="A0A7C3KFS5"/>
<evidence type="ECO:0000256" key="7">
    <source>
        <dbReference type="ARBA" id="ARBA00022692"/>
    </source>
</evidence>
<reference evidence="23" key="1">
    <citation type="journal article" date="2020" name="mSystems">
        <title>Genome- and Community-Level Interaction Insights into Carbon Utilization and Element Cycling Functions of Hydrothermarchaeota in Hydrothermal Sediment.</title>
        <authorList>
            <person name="Zhou Z."/>
            <person name="Liu Y."/>
            <person name="Xu W."/>
            <person name="Pan J."/>
            <person name="Luo Z.H."/>
            <person name="Li M."/>
        </authorList>
    </citation>
    <scope>NUCLEOTIDE SEQUENCE [LARGE SCALE GENOMIC DNA]</scope>
    <source>
        <strain evidence="23">SpSt-418</strain>
    </source>
</reference>
<comment type="caution">
    <text evidence="23">The sequence shown here is derived from an EMBL/GenBank/DDBJ whole genome shotgun (WGS) entry which is preliminary data.</text>
</comment>
<evidence type="ECO:0000256" key="20">
    <source>
        <dbReference type="RuleBase" id="RU000405"/>
    </source>
</evidence>